<evidence type="ECO:0000313" key="2">
    <source>
        <dbReference type="EMBL" id="CAK9156273.1"/>
    </source>
</evidence>
<sequence>MTSQRSLTRPRLKLRRGWFDVKVSTAETKLAEDKTNCRAFDKCREQGGPNPSGKVTNEHGKAMIDEEDDEAKSKLKASREEPPPLYYSHKLPSPTLQENIWGPIMTTDLRIEEVVEYDDLFSEYDGGENLEEASQRGGNREGDGQDSGPLQFLMVPLCLPFIDLIGKLNVLSTELDKAKAEDEKRMVDVMLRVYTTKTKLAEAIIDEEDDRAKSKPEGDACHKDVVEDDNLFSEYNGYDSFDQGGACLEEAGKVGGSREGDGQDGGGQNE</sequence>
<proteinExistence type="predicted"/>
<evidence type="ECO:0000256" key="1">
    <source>
        <dbReference type="SAM" id="MobiDB-lite"/>
    </source>
</evidence>
<feature type="region of interest" description="Disordered" evidence="1">
    <location>
        <begin position="249"/>
        <end position="270"/>
    </location>
</feature>
<feature type="region of interest" description="Disordered" evidence="1">
    <location>
        <begin position="41"/>
        <end position="90"/>
    </location>
</feature>
<dbReference type="EMBL" id="CAUOFW020002835">
    <property type="protein sequence ID" value="CAK9156273.1"/>
    <property type="molecule type" value="Genomic_DNA"/>
</dbReference>
<organism evidence="2 3">
    <name type="scientific">Ilex paraguariensis</name>
    <name type="common">yerba mate</name>
    <dbReference type="NCBI Taxonomy" id="185542"/>
    <lineage>
        <taxon>Eukaryota</taxon>
        <taxon>Viridiplantae</taxon>
        <taxon>Streptophyta</taxon>
        <taxon>Embryophyta</taxon>
        <taxon>Tracheophyta</taxon>
        <taxon>Spermatophyta</taxon>
        <taxon>Magnoliopsida</taxon>
        <taxon>eudicotyledons</taxon>
        <taxon>Gunneridae</taxon>
        <taxon>Pentapetalae</taxon>
        <taxon>asterids</taxon>
        <taxon>campanulids</taxon>
        <taxon>Aquifoliales</taxon>
        <taxon>Aquifoliaceae</taxon>
        <taxon>Ilex</taxon>
    </lineage>
</organism>
<comment type="caution">
    <text evidence="2">The sequence shown here is derived from an EMBL/GenBank/DDBJ whole genome shotgun (WGS) entry which is preliminary data.</text>
</comment>
<gene>
    <name evidence="2" type="ORF">ILEXP_LOCUS24778</name>
</gene>
<feature type="compositionally biased region" description="Basic and acidic residues" evidence="1">
    <location>
        <begin position="250"/>
        <end position="261"/>
    </location>
</feature>
<name>A0ABC8SGG0_9AQUA</name>
<dbReference type="AlphaFoldDB" id="A0ABC8SGG0"/>
<keyword evidence="3" id="KW-1185">Reference proteome</keyword>
<feature type="compositionally biased region" description="Basic and acidic residues" evidence="1">
    <location>
        <begin position="71"/>
        <end position="82"/>
    </location>
</feature>
<accession>A0ABC8SGG0</accession>
<protein>
    <submittedName>
        <fullName evidence="2">Uncharacterized protein</fullName>
    </submittedName>
</protein>
<reference evidence="2 3" key="1">
    <citation type="submission" date="2024-02" db="EMBL/GenBank/DDBJ databases">
        <authorList>
            <person name="Vignale AGUSTIN F."/>
            <person name="Sosa J E."/>
            <person name="Modenutti C."/>
        </authorList>
    </citation>
    <scope>NUCLEOTIDE SEQUENCE [LARGE SCALE GENOMIC DNA]</scope>
</reference>
<evidence type="ECO:0000313" key="3">
    <source>
        <dbReference type="Proteomes" id="UP001642360"/>
    </source>
</evidence>
<dbReference type="Proteomes" id="UP001642360">
    <property type="component" value="Unassembled WGS sequence"/>
</dbReference>